<protein>
    <submittedName>
        <fullName evidence="6">1-acyl-sn-glycerol-3-phosphate acyltransferase</fullName>
    </submittedName>
</protein>
<keyword evidence="2 6" id="KW-0808">Transferase</keyword>
<dbReference type="PANTHER" id="PTHR10434:SF11">
    <property type="entry name" value="1-ACYL-SN-GLYCEROL-3-PHOSPHATE ACYLTRANSFERASE"/>
    <property type="match status" value="1"/>
</dbReference>
<keyword evidence="4" id="KW-0472">Membrane</keyword>
<evidence type="ECO:0000259" key="5">
    <source>
        <dbReference type="SMART" id="SM00563"/>
    </source>
</evidence>
<dbReference type="SUPFAM" id="SSF69593">
    <property type="entry name" value="Glycerol-3-phosphate (1)-acyltransferase"/>
    <property type="match status" value="1"/>
</dbReference>
<keyword evidence="4" id="KW-1133">Transmembrane helix</keyword>
<dbReference type="Pfam" id="PF01553">
    <property type="entry name" value="Acyltransferase"/>
    <property type="match status" value="1"/>
</dbReference>
<feature type="transmembrane region" description="Helical" evidence="4">
    <location>
        <begin position="7"/>
        <end position="27"/>
    </location>
</feature>
<evidence type="ECO:0000256" key="3">
    <source>
        <dbReference type="ARBA" id="ARBA00023315"/>
    </source>
</evidence>
<dbReference type="AlphaFoldDB" id="A0A430KTV8"/>
<dbReference type="EMBL" id="RQXW01000003">
    <property type="protein sequence ID" value="RTE66939.1"/>
    <property type="molecule type" value="Genomic_DNA"/>
</dbReference>
<keyword evidence="7" id="KW-1185">Reference proteome</keyword>
<evidence type="ECO:0000256" key="4">
    <source>
        <dbReference type="SAM" id="Phobius"/>
    </source>
</evidence>
<comment type="pathway">
    <text evidence="1">Lipid metabolism.</text>
</comment>
<dbReference type="PANTHER" id="PTHR10434">
    <property type="entry name" value="1-ACYL-SN-GLYCEROL-3-PHOSPHATE ACYLTRANSFERASE"/>
    <property type="match status" value="1"/>
</dbReference>
<comment type="caution">
    <text evidence="6">The sequence shown here is derived from an EMBL/GenBank/DDBJ whole genome shotgun (WGS) entry which is preliminary data.</text>
</comment>
<feature type="domain" description="Phospholipid/glycerol acyltransferase" evidence="5">
    <location>
        <begin position="38"/>
        <end position="160"/>
    </location>
</feature>
<accession>A0A430KTV8</accession>
<dbReference type="Proteomes" id="UP000283087">
    <property type="component" value="Unassembled WGS sequence"/>
</dbReference>
<dbReference type="GO" id="GO:0003841">
    <property type="term" value="F:1-acylglycerol-3-phosphate O-acyltransferase activity"/>
    <property type="evidence" value="ECO:0007669"/>
    <property type="project" value="TreeGrafter"/>
</dbReference>
<sequence>MDRVIKVLFFALLVKPVVLLLLGLNIIGRDNLPKKGPAIVIANHNSHLDTLVLLSLFPLSVIHKVRPVAAADYFLGNGGLLAWIALKCIGIIPLDRSGGADREVLFSGCTRALSEGDILVLFPEGSRGKPEQMSRLKKGIYYLIKERADIPVVPAMLHGLGRALPKGEALLVPFNCDVVIGENLTERETAAGFMNSATASFQQLSEYCITLSSTESAEDKTL</sequence>
<evidence type="ECO:0000313" key="7">
    <source>
        <dbReference type="Proteomes" id="UP000283087"/>
    </source>
</evidence>
<reference evidence="6 7" key="1">
    <citation type="submission" date="2018-11" db="EMBL/GenBank/DDBJ databases">
        <title>The draft genome sequence of Amphritea opalescens ANRC-JH13T.</title>
        <authorList>
            <person name="Fang Z."/>
            <person name="Zhang Y."/>
            <person name="Han X."/>
        </authorList>
    </citation>
    <scope>NUCLEOTIDE SEQUENCE [LARGE SCALE GENOMIC DNA]</scope>
    <source>
        <strain evidence="6 7">ANRC-JH13</strain>
    </source>
</reference>
<evidence type="ECO:0000313" key="6">
    <source>
        <dbReference type="EMBL" id="RTE66939.1"/>
    </source>
</evidence>
<keyword evidence="3 6" id="KW-0012">Acyltransferase</keyword>
<dbReference type="OrthoDB" id="9812274at2"/>
<proteinExistence type="predicted"/>
<evidence type="ECO:0000256" key="2">
    <source>
        <dbReference type="ARBA" id="ARBA00022679"/>
    </source>
</evidence>
<name>A0A430KTV8_9GAMM</name>
<dbReference type="RefSeq" id="WP_126157524.1">
    <property type="nucleotide sequence ID" value="NZ_RQXW01000003.1"/>
</dbReference>
<dbReference type="CDD" id="cd07989">
    <property type="entry name" value="LPLAT_AGPAT-like"/>
    <property type="match status" value="1"/>
</dbReference>
<evidence type="ECO:0000256" key="1">
    <source>
        <dbReference type="ARBA" id="ARBA00005189"/>
    </source>
</evidence>
<dbReference type="GO" id="GO:0006654">
    <property type="term" value="P:phosphatidic acid biosynthetic process"/>
    <property type="evidence" value="ECO:0007669"/>
    <property type="project" value="TreeGrafter"/>
</dbReference>
<gene>
    <name evidence="6" type="ORF">EH243_04905</name>
</gene>
<keyword evidence="4" id="KW-0812">Transmembrane</keyword>
<dbReference type="SMART" id="SM00563">
    <property type="entry name" value="PlsC"/>
    <property type="match status" value="1"/>
</dbReference>
<organism evidence="6 7">
    <name type="scientific">Amphritea opalescens</name>
    <dbReference type="NCBI Taxonomy" id="2490544"/>
    <lineage>
        <taxon>Bacteria</taxon>
        <taxon>Pseudomonadati</taxon>
        <taxon>Pseudomonadota</taxon>
        <taxon>Gammaproteobacteria</taxon>
        <taxon>Oceanospirillales</taxon>
        <taxon>Oceanospirillaceae</taxon>
        <taxon>Amphritea</taxon>
    </lineage>
</organism>
<dbReference type="InterPro" id="IPR002123">
    <property type="entry name" value="Plipid/glycerol_acylTrfase"/>
</dbReference>